<organism evidence="2 3">
    <name type="scientific">[Eubacterium] siraeum DSM 15702</name>
    <dbReference type="NCBI Taxonomy" id="428128"/>
    <lineage>
        <taxon>Bacteria</taxon>
        <taxon>Bacillati</taxon>
        <taxon>Bacillota</taxon>
        <taxon>Clostridia</taxon>
        <taxon>Eubacteriales</taxon>
        <taxon>Oscillospiraceae</taxon>
        <taxon>Oscillospiraceae incertae sedis</taxon>
    </lineage>
</organism>
<keyword evidence="3" id="KW-1185">Reference proteome</keyword>
<comment type="caution">
    <text evidence="2">The sequence shown here is derived from an EMBL/GenBank/DDBJ whole genome shotgun (WGS) entry which is preliminary data.</text>
</comment>
<dbReference type="AlphaFoldDB" id="B0MQD6"/>
<feature type="transmembrane region" description="Helical" evidence="1">
    <location>
        <begin position="270"/>
        <end position="295"/>
    </location>
</feature>
<feature type="transmembrane region" description="Helical" evidence="1">
    <location>
        <begin position="181"/>
        <end position="203"/>
    </location>
</feature>
<evidence type="ECO:0000313" key="3">
    <source>
        <dbReference type="Proteomes" id="UP000005326"/>
    </source>
</evidence>
<feature type="transmembrane region" description="Helical" evidence="1">
    <location>
        <begin position="12"/>
        <end position="31"/>
    </location>
</feature>
<gene>
    <name evidence="2" type="ORF">EUBSIR_02052</name>
</gene>
<reference evidence="2" key="2">
    <citation type="submission" date="2014-06" db="EMBL/GenBank/DDBJ databases">
        <title>Draft genome sequence of Eubacterium siraeum (DSM 15702).</title>
        <authorList>
            <person name="Sudarsanam P."/>
            <person name="Ley R."/>
            <person name="Guruge J."/>
            <person name="Turnbaugh P.J."/>
            <person name="Mahowald M."/>
            <person name="Liep D."/>
            <person name="Gordon J."/>
        </authorList>
    </citation>
    <scope>NUCLEOTIDE SEQUENCE</scope>
    <source>
        <strain evidence="2">DSM 15702</strain>
    </source>
</reference>
<sequence length="385" mass="43066">MNDMLKYELKKYILKPSLLICIIVLILLNFVKVFELYYYTGGGRAVLSGNAVQGTDILYDKYSGKITDEKINGLKTELANAEQMLKEYGIIEEPIEGTYCGYPYGDVNIFKDLISSYEYAILYSNKSAEITENARANAEFYSDKSRYEYRLSKLYEDCYKGRSLDGYYQSEGHKAIFDYKFSALLSMFIIVLAISPIVSKEYVIGYNKLISSSGKRGSVMLAKLTAATIFTFAVTLILFVSDMVYFQLIYGFDGFSAPIYALQEFEMCPFNITLFGALVITFVLRLVFLLMFTFLVTAVSSFCKNDIISMVVSVAAGFLLVIGSELLPGVLNPTTLIGSTELFTNMNVCNILDLPVFNVVVTLSEVILLAVVFAVVSVRRGLKCC</sequence>
<keyword evidence="1" id="KW-1133">Transmembrane helix</keyword>
<feature type="transmembrane region" description="Helical" evidence="1">
    <location>
        <begin position="307"/>
        <end position="331"/>
    </location>
</feature>
<feature type="transmembrane region" description="Helical" evidence="1">
    <location>
        <begin position="224"/>
        <end position="250"/>
    </location>
</feature>
<evidence type="ECO:0000313" key="2">
    <source>
        <dbReference type="EMBL" id="EDS00115.1"/>
    </source>
</evidence>
<protein>
    <submittedName>
        <fullName evidence="2">Uncharacterized protein</fullName>
    </submittedName>
</protein>
<dbReference type="Proteomes" id="UP000005326">
    <property type="component" value="Unassembled WGS sequence"/>
</dbReference>
<feature type="transmembrane region" description="Helical" evidence="1">
    <location>
        <begin position="351"/>
        <end position="376"/>
    </location>
</feature>
<keyword evidence="1" id="KW-0472">Membrane</keyword>
<accession>B0MQD6</accession>
<keyword evidence="1" id="KW-0812">Transmembrane</keyword>
<proteinExistence type="predicted"/>
<reference evidence="2" key="1">
    <citation type="submission" date="2007-10" db="EMBL/GenBank/DDBJ databases">
        <authorList>
            <person name="Fulton L."/>
            <person name="Clifton S."/>
            <person name="Fulton B."/>
            <person name="Xu J."/>
            <person name="Minx P."/>
            <person name="Pepin K.H."/>
            <person name="Johnson M."/>
            <person name="Thiruvilangam P."/>
            <person name="Bhonagiri V."/>
            <person name="Nash W.E."/>
            <person name="Mardis E.R."/>
            <person name="Wilson R.K."/>
        </authorList>
    </citation>
    <scope>NUCLEOTIDE SEQUENCE [LARGE SCALE GENOMIC DNA]</scope>
    <source>
        <strain evidence="2">DSM 15702</strain>
    </source>
</reference>
<dbReference type="EMBL" id="ABCA03000051">
    <property type="protein sequence ID" value="EDS00115.1"/>
    <property type="molecule type" value="Genomic_DNA"/>
</dbReference>
<evidence type="ECO:0000256" key="1">
    <source>
        <dbReference type="SAM" id="Phobius"/>
    </source>
</evidence>
<name>B0MQD6_9FIRM</name>